<evidence type="ECO:0000313" key="3">
    <source>
        <dbReference type="Proteomes" id="UP000193920"/>
    </source>
</evidence>
<keyword evidence="1" id="KW-0472">Membrane</keyword>
<gene>
    <name evidence="2" type="ORF">LY90DRAFT_8783</name>
</gene>
<evidence type="ECO:0000256" key="1">
    <source>
        <dbReference type="SAM" id="Phobius"/>
    </source>
</evidence>
<accession>A0A1Y2CLT4</accession>
<proteinExistence type="predicted"/>
<evidence type="ECO:0000313" key="2">
    <source>
        <dbReference type="EMBL" id="ORY47972.1"/>
    </source>
</evidence>
<dbReference type="Proteomes" id="UP000193920">
    <property type="component" value="Unassembled WGS sequence"/>
</dbReference>
<keyword evidence="1" id="KW-0812">Transmembrane</keyword>
<name>A0A1Y2CLT4_9FUNG</name>
<comment type="caution">
    <text evidence="2">The sequence shown here is derived from an EMBL/GenBank/DDBJ whole genome shotgun (WGS) entry which is preliminary data.</text>
</comment>
<keyword evidence="3" id="KW-1185">Reference proteome</keyword>
<reference evidence="2 3" key="1">
    <citation type="submission" date="2016-08" db="EMBL/GenBank/DDBJ databases">
        <title>A Parts List for Fungal Cellulosomes Revealed by Comparative Genomics.</title>
        <authorList>
            <consortium name="DOE Joint Genome Institute"/>
            <person name="Haitjema C.H."/>
            <person name="Gilmore S.P."/>
            <person name="Henske J.K."/>
            <person name="Solomon K.V."/>
            <person name="De Groot R."/>
            <person name="Kuo A."/>
            <person name="Mondo S.J."/>
            <person name="Salamov A.A."/>
            <person name="Labutti K."/>
            <person name="Zhao Z."/>
            <person name="Chiniquy J."/>
            <person name="Barry K."/>
            <person name="Brewer H.M."/>
            <person name="Purvine S.O."/>
            <person name="Wright A.T."/>
            <person name="Boxma B."/>
            <person name="Van Alen T."/>
            <person name="Hackstein J.H."/>
            <person name="Baker S.E."/>
            <person name="Grigoriev I.V."/>
            <person name="O'Malley M.A."/>
        </authorList>
    </citation>
    <scope>NUCLEOTIDE SEQUENCE [LARGE SCALE GENOMIC DNA]</scope>
    <source>
        <strain evidence="2 3">G1</strain>
    </source>
</reference>
<protein>
    <submittedName>
        <fullName evidence="2">Uncharacterized protein</fullName>
    </submittedName>
</protein>
<sequence length="51" mass="6488">MIFYIISNNSFFFFFFFFFFKGYSLLILRIELLYYILNYFVFIIKIKKKII</sequence>
<organism evidence="2 3">
    <name type="scientific">Neocallimastix californiae</name>
    <dbReference type="NCBI Taxonomy" id="1754190"/>
    <lineage>
        <taxon>Eukaryota</taxon>
        <taxon>Fungi</taxon>
        <taxon>Fungi incertae sedis</taxon>
        <taxon>Chytridiomycota</taxon>
        <taxon>Chytridiomycota incertae sedis</taxon>
        <taxon>Neocallimastigomycetes</taxon>
        <taxon>Neocallimastigales</taxon>
        <taxon>Neocallimastigaceae</taxon>
        <taxon>Neocallimastix</taxon>
    </lineage>
</organism>
<keyword evidence="1" id="KW-1133">Transmembrane helix</keyword>
<dbReference type="EMBL" id="MCOG01000103">
    <property type="protein sequence ID" value="ORY47972.1"/>
    <property type="molecule type" value="Genomic_DNA"/>
</dbReference>
<dbReference type="AlphaFoldDB" id="A0A1Y2CLT4"/>
<feature type="transmembrane region" description="Helical" evidence="1">
    <location>
        <begin position="12"/>
        <end position="41"/>
    </location>
</feature>